<dbReference type="CDD" id="cd03789">
    <property type="entry name" value="GT9_LPS_heptosyltransferase"/>
    <property type="match status" value="1"/>
</dbReference>
<keyword evidence="1" id="KW-0328">Glycosyltransferase</keyword>
<dbReference type="SUPFAM" id="SSF53756">
    <property type="entry name" value="UDP-Glycosyltransferase/glycogen phosphorylase"/>
    <property type="match status" value="1"/>
</dbReference>
<dbReference type="InterPro" id="IPR002201">
    <property type="entry name" value="Glyco_trans_9"/>
</dbReference>
<dbReference type="PATRIC" id="fig|1204738.3.peg.623"/>
<evidence type="ECO:0000313" key="3">
    <source>
        <dbReference type="EMBL" id="ELY22758.1"/>
    </source>
</evidence>
<keyword evidence="2 3" id="KW-0808">Transferase</keyword>
<comment type="caution">
    <text evidence="3">The sequence shown here is derived from an EMBL/GenBank/DDBJ whole genome shotgun (WGS) entry which is preliminary data.</text>
</comment>
<dbReference type="GO" id="GO:0009244">
    <property type="term" value="P:lipopolysaccharide core region biosynthetic process"/>
    <property type="evidence" value="ECO:0007669"/>
    <property type="project" value="TreeGrafter"/>
</dbReference>
<dbReference type="PANTHER" id="PTHR30160">
    <property type="entry name" value="TETRAACYLDISACCHARIDE 4'-KINASE-RELATED"/>
    <property type="match status" value="1"/>
</dbReference>
<dbReference type="Gene3D" id="3.40.50.2000">
    <property type="entry name" value="Glycogen Phosphorylase B"/>
    <property type="match status" value="2"/>
</dbReference>
<dbReference type="GO" id="GO:0005829">
    <property type="term" value="C:cytosol"/>
    <property type="evidence" value="ECO:0007669"/>
    <property type="project" value="TreeGrafter"/>
</dbReference>
<reference evidence="3 4" key="1">
    <citation type="journal article" date="2013" name="Genome Announc.">
        <title>Draft Genome of the Marine Gammaproteobacterium Halomonas titanicae.</title>
        <authorList>
            <person name="Sanchez-Porro C."/>
            <person name="de la Haba R.R."/>
            <person name="Cruz-Hernandez N."/>
            <person name="Gonzalez J.M."/>
            <person name="Reyes-Guirao C."/>
            <person name="Navarro-Sampedro L."/>
            <person name="Carballo M."/>
            <person name="Ventosa A."/>
        </authorList>
    </citation>
    <scope>NUCLEOTIDE SEQUENCE [LARGE SCALE GENOMIC DNA]</scope>
    <source>
        <strain evidence="3 4">BH1</strain>
    </source>
</reference>
<protein>
    <submittedName>
        <fullName evidence="3">Glycosyl transferase, family 9</fullName>
    </submittedName>
</protein>
<dbReference type="InterPro" id="IPR051199">
    <property type="entry name" value="LPS_LOS_Heptosyltrfase"/>
</dbReference>
<dbReference type="Pfam" id="PF01075">
    <property type="entry name" value="Glyco_transf_9"/>
    <property type="match status" value="1"/>
</dbReference>
<dbReference type="PANTHER" id="PTHR30160:SF7">
    <property type="entry name" value="ADP-HEPTOSE--LPS HEPTOSYLTRANSFERASE 2"/>
    <property type="match status" value="1"/>
</dbReference>
<evidence type="ECO:0000256" key="1">
    <source>
        <dbReference type="ARBA" id="ARBA00022676"/>
    </source>
</evidence>
<evidence type="ECO:0000256" key="2">
    <source>
        <dbReference type="ARBA" id="ARBA00022679"/>
    </source>
</evidence>
<evidence type="ECO:0000313" key="4">
    <source>
        <dbReference type="Proteomes" id="UP000011651"/>
    </source>
</evidence>
<organism evidence="3 4">
    <name type="scientific">Vreelandella titanicae BH1</name>
    <dbReference type="NCBI Taxonomy" id="1204738"/>
    <lineage>
        <taxon>Bacteria</taxon>
        <taxon>Pseudomonadati</taxon>
        <taxon>Pseudomonadota</taxon>
        <taxon>Gammaproteobacteria</taxon>
        <taxon>Oceanospirillales</taxon>
        <taxon>Halomonadaceae</taxon>
        <taxon>Vreelandella</taxon>
    </lineage>
</organism>
<proteinExistence type="predicted"/>
<dbReference type="GO" id="GO:0008713">
    <property type="term" value="F:ADP-heptose-lipopolysaccharide heptosyltransferase activity"/>
    <property type="evidence" value="ECO:0007669"/>
    <property type="project" value="TreeGrafter"/>
</dbReference>
<name>L9UEW1_9GAMM</name>
<gene>
    <name evidence="3" type="ORF">HALTITAN_0410</name>
</gene>
<dbReference type="EMBL" id="AOPO01000001">
    <property type="protein sequence ID" value="ELY22758.1"/>
    <property type="molecule type" value="Genomic_DNA"/>
</dbReference>
<accession>L9UEW1</accession>
<dbReference type="AlphaFoldDB" id="L9UEW1"/>
<sequence>MLPLPTWEKPKERQSMHLLTLIRTNYYLKIMARGLEKGMKRYLLRGIRYIVKPPAPETIDSLVGIEKILIIRPNFRLGNALISTPVIDAFRERFPSARIDYLATDKTFPLLQQRPIDHFYLLSRSAILRPWKCVTLLRRLRAQRYDLAVQVSGGSTSGFIVTQLIGARYSMGSRKGHQRWYSIEAEGKSSHAYDAIINLTHQLGVACHNRPLLQLTKQERSQAMTKIRQLTSLHSDHPSDTDFIAIFVGGHQNKRWPLAFWLMLIDAMEAHKIRYVVFLGPEEFRLLAPIEQRLKSSLYGSLCPPLPIRHFAAVLERAQLLVTPDSGPMHLAAALDVPTISLVRQQKSLAFVPRESYDTILWRPEINTVVEAIQANVDGQASTPPGQPTSVKYYPKQYVTPPPIAVHTYAR</sequence>
<dbReference type="Proteomes" id="UP000011651">
    <property type="component" value="Unassembled WGS sequence"/>
</dbReference>